<keyword evidence="5" id="KW-1185">Reference proteome</keyword>
<dbReference type="PROSITE" id="PS51201">
    <property type="entry name" value="RCK_N"/>
    <property type="match status" value="1"/>
</dbReference>
<comment type="subcellular location">
    <subcellularLocation>
        <location evidence="1">Cell membrane</location>
        <topology evidence="1">Multi-pass membrane protein</topology>
    </subcellularLocation>
</comment>
<dbReference type="Gene3D" id="1.10.287.70">
    <property type="match status" value="1"/>
</dbReference>
<dbReference type="Pfam" id="PF02254">
    <property type="entry name" value="TrkA_N"/>
    <property type="match status" value="2"/>
</dbReference>
<evidence type="ECO:0000313" key="5">
    <source>
        <dbReference type="Proteomes" id="UP001501598"/>
    </source>
</evidence>
<dbReference type="PANTHER" id="PTHR43833">
    <property type="entry name" value="POTASSIUM CHANNEL PROTEIN 2-RELATED-RELATED"/>
    <property type="match status" value="1"/>
</dbReference>
<gene>
    <name evidence="4" type="ORF">GCM10023175_17640</name>
</gene>
<name>A0ABP8RN48_9PSEU</name>
<feature type="transmembrane region" description="Helical" evidence="2">
    <location>
        <begin position="52"/>
        <end position="69"/>
    </location>
</feature>
<dbReference type="SUPFAM" id="SSF81324">
    <property type="entry name" value="Voltage-gated potassium channels"/>
    <property type="match status" value="1"/>
</dbReference>
<sequence length="607" mass="66003">MGAVRSWGRRLLGRDPDPAAPSRRLRRRVPLASAVEAEATIFLILRRMRTPLIVLITIFAVSVLGLHLIPGQDATGAPTRMSFFDAFYFMSYTASTIGFGELPNPFTAAQRLWVTAAIYLTVIGWAYAIGTLLALLQDRAFRRAVALQRFTREVRRIREPFLLIVGHGRTGELLCRSFDDLGKHVVVIDIAEDRIDALELGSYRGDIPGLVADGRDPGHLGVAGLRNPRCVAVLALTDDDEANLAVAMTAGLLRPDVQVIARTVSPAVADRIDAFGTPSVVNAFDRFGDHLRVAMRAPASFQLITWLESGPGAELPERGRPPGEGRWVVFGYGRFGREVTRDLRAEGLDVTVVETGPVTSPDARVRMVEGSGADAATLEQAGIADAVGIVAGTDNDTTNLSLVADARRINPGLFVTARQNRAASAPLFAAMEVDSLLVPAEVVAHEVFAQLSTPLLWRFLQEVPAQGDEWAAALVDRMTTECGHRLARLTKVRLNREEAPALVDWLATGEARLGRVLRDPEDRETRLSVIVLMVLRRGADGAEESLMAPDDEVLLRLDDELLLAAEPAAARALDTTMLIDAAAAYVRTGRREPTGWLWRRLTGTSGS</sequence>
<keyword evidence="2" id="KW-0812">Transmembrane</keyword>
<dbReference type="InterPro" id="IPR013099">
    <property type="entry name" value="K_chnl_dom"/>
</dbReference>
<keyword evidence="2" id="KW-1133">Transmembrane helix</keyword>
<evidence type="ECO:0000259" key="3">
    <source>
        <dbReference type="PROSITE" id="PS51201"/>
    </source>
</evidence>
<dbReference type="Proteomes" id="UP001501598">
    <property type="component" value="Unassembled WGS sequence"/>
</dbReference>
<evidence type="ECO:0000256" key="2">
    <source>
        <dbReference type="SAM" id="Phobius"/>
    </source>
</evidence>
<dbReference type="InterPro" id="IPR036291">
    <property type="entry name" value="NAD(P)-bd_dom_sf"/>
</dbReference>
<reference evidence="5" key="1">
    <citation type="journal article" date="2019" name="Int. J. Syst. Evol. Microbiol.">
        <title>The Global Catalogue of Microorganisms (GCM) 10K type strain sequencing project: providing services to taxonomists for standard genome sequencing and annotation.</title>
        <authorList>
            <consortium name="The Broad Institute Genomics Platform"/>
            <consortium name="The Broad Institute Genome Sequencing Center for Infectious Disease"/>
            <person name="Wu L."/>
            <person name="Ma J."/>
        </authorList>
    </citation>
    <scope>NUCLEOTIDE SEQUENCE [LARGE SCALE GENOMIC DNA]</scope>
    <source>
        <strain evidence="5">JCM 17906</strain>
    </source>
</reference>
<keyword evidence="2" id="KW-0472">Membrane</keyword>
<dbReference type="InterPro" id="IPR050721">
    <property type="entry name" value="Trk_Ktr_HKT_K-transport"/>
</dbReference>
<protein>
    <recommendedName>
        <fullName evidence="3">RCK N-terminal domain-containing protein</fullName>
    </recommendedName>
</protein>
<dbReference type="Gene3D" id="3.40.50.720">
    <property type="entry name" value="NAD(P)-binding Rossmann-like Domain"/>
    <property type="match status" value="2"/>
</dbReference>
<feature type="transmembrane region" description="Helical" evidence="2">
    <location>
        <begin position="81"/>
        <end position="100"/>
    </location>
</feature>
<comment type="caution">
    <text evidence="4">The sequence shown here is derived from an EMBL/GenBank/DDBJ whole genome shotgun (WGS) entry which is preliminary data.</text>
</comment>
<evidence type="ECO:0000256" key="1">
    <source>
        <dbReference type="ARBA" id="ARBA00004651"/>
    </source>
</evidence>
<dbReference type="Pfam" id="PF07885">
    <property type="entry name" value="Ion_trans_2"/>
    <property type="match status" value="1"/>
</dbReference>
<evidence type="ECO:0000313" key="4">
    <source>
        <dbReference type="EMBL" id="GAA4542383.1"/>
    </source>
</evidence>
<accession>A0ABP8RN48</accession>
<dbReference type="EMBL" id="BAABGT010000025">
    <property type="protein sequence ID" value="GAA4542383.1"/>
    <property type="molecule type" value="Genomic_DNA"/>
</dbReference>
<dbReference type="InterPro" id="IPR003148">
    <property type="entry name" value="RCK_N"/>
</dbReference>
<dbReference type="SUPFAM" id="SSF51735">
    <property type="entry name" value="NAD(P)-binding Rossmann-fold domains"/>
    <property type="match status" value="2"/>
</dbReference>
<organism evidence="4 5">
    <name type="scientific">Pseudonocardia xishanensis</name>
    <dbReference type="NCBI Taxonomy" id="630995"/>
    <lineage>
        <taxon>Bacteria</taxon>
        <taxon>Bacillati</taxon>
        <taxon>Actinomycetota</taxon>
        <taxon>Actinomycetes</taxon>
        <taxon>Pseudonocardiales</taxon>
        <taxon>Pseudonocardiaceae</taxon>
        <taxon>Pseudonocardia</taxon>
    </lineage>
</organism>
<proteinExistence type="predicted"/>
<dbReference type="PANTHER" id="PTHR43833:SF11">
    <property type="entry name" value="VOLTAGE-GATED POTASSIUM CHANNEL KCH"/>
    <property type="match status" value="1"/>
</dbReference>
<feature type="domain" description="RCK N-terminal" evidence="3">
    <location>
        <begin position="158"/>
        <end position="282"/>
    </location>
</feature>
<feature type="transmembrane region" description="Helical" evidence="2">
    <location>
        <begin position="112"/>
        <end position="136"/>
    </location>
</feature>